<feature type="chain" id="PRO_5028414294" evidence="1">
    <location>
        <begin position="27"/>
        <end position="457"/>
    </location>
</feature>
<gene>
    <name evidence="2" type="ORF">NCTC6385_03734</name>
</gene>
<reference evidence="2 3" key="1">
    <citation type="submission" date="2018-06" db="EMBL/GenBank/DDBJ databases">
        <authorList>
            <consortium name="Pathogen Informatics"/>
            <person name="Doyle S."/>
        </authorList>
    </citation>
    <scope>NUCLEOTIDE SEQUENCE [LARGE SCALE GENOMIC DNA]</scope>
    <source>
        <strain evidence="2 3">NCTC6385</strain>
    </source>
</reference>
<organism evidence="2 3">
    <name type="scientific">Salmonella enterica</name>
    <name type="common">Salmonella choleraesuis</name>
    <dbReference type="NCBI Taxonomy" id="28901"/>
    <lineage>
        <taxon>Bacteria</taxon>
        <taxon>Pseudomonadati</taxon>
        <taxon>Pseudomonadota</taxon>
        <taxon>Gammaproteobacteria</taxon>
        <taxon>Enterobacterales</taxon>
        <taxon>Enterobacteriaceae</taxon>
        <taxon>Salmonella</taxon>
    </lineage>
</organism>
<accession>A0A7D8EQA5</accession>
<evidence type="ECO:0000256" key="1">
    <source>
        <dbReference type="SAM" id="SignalP"/>
    </source>
</evidence>
<feature type="signal peptide" evidence="1">
    <location>
        <begin position="1"/>
        <end position="26"/>
    </location>
</feature>
<evidence type="ECO:0000313" key="3">
    <source>
        <dbReference type="Proteomes" id="UP000254463"/>
    </source>
</evidence>
<dbReference type="Proteomes" id="UP000254463">
    <property type="component" value="Unassembled WGS sequence"/>
</dbReference>
<dbReference type="AlphaFoldDB" id="A0A7D8EQA5"/>
<protein>
    <submittedName>
        <fullName evidence="2">Uncharacterized protein</fullName>
    </submittedName>
</protein>
<dbReference type="EMBL" id="UGWV01000002">
    <property type="protein sequence ID" value="SUF96721.1"/>
    <property type="molecule type" value="Genomic_DNA"/>
</dbReference>
<evidence type="ECO:0000313" key="2">
    <source>
        <dbReference type="EMBL" id="SUF96721.1"/>
    </source>
</evidence>
<sequence length="457" mass="51559">MRMNHMLLNRKWILFSLVLVSPAILAAENLNFNYTRADSRSLEPQLLKLGKACHSRDDPMDVEVDFLPGLLTSHSRIELIVSGEVQRKGYAGLSVLFKNPVVDYDLQTSMDITAGGEGSTIYGTYDVTTPKTRTVYDDPFCFHKDLFNLVIPGLEVSGRYEPIYSQKPYIVNLEKGAFYKYCDISRLQPTTDGSTYWPDYHNPPKGIKTAMAETSNDPDQFLFKYMFYRHKYEIPDGTETHQKEETLSVPATKPEQVVRINNSTLSYVFPIRLTENGMSILKKGNFRLTLSQRNITSLTLRITHKVAGYDDTIQDFTWKRDGGASGLSNTLRFTPTPMTLHITPAGDIKDDPYAPFYDKSLNNSYFRGTLVAESSLNNNYKNYVKNISPLSLPAKSMGDINVLNTQKLKFVIGQDNQQGSIGGDYTVTVFGQPMKFGPLYAGNQEMVSAMQLRDACY</sequence>
<keyword evidence="1" id="KW-0732">Signal</keyword>
<name>A0A7D8EQA5_SALER</name>
<proteinExistence type="predicted"/>